<gene>
    <name evidence="10" type="ORF">NE686_08185</name>
</gene>
<evidence type="ECO:0000256" key="2">
    <source>
        <dbReference type="ARBA" id="ARBA00022475"/>
    </source>
</evidence>
<dbReference type="PROSITE" id="PS00211">
    <property type="entry name" value="ABC_TRANSPORTER_1"/>
    <property type="match status" value="1"/>
</dbReference>
<evidence type="ECO:0000313" key="11">
    <source>
        <dbReference type="Proteomes" id="UP001524478"/>
    </source>
</evidence>
<dbReference type="InterPro" id="IPR003593">
    <property type="entry name" value="AAA+_ATPase"/>
</dbReference>
<dbReference type="InterPro" id="IPR050107">
    <property type="entry name" value="ABC_carbohydrate_import_ATPase"/>
</dbReference>
<keyword evidence="3" id="KW-0762">Sugar transport</keyword>
<evidence type="ECO:0000313" key="10">
    <source>
        <dbReference type="EMBL" id="MCQ4923057.1"/>
    </source>
</evidence>
<evidence type="ECO:0000259" key="9">
    <source>
        <dbReference type="PROSITE" id="PS50893"/>
    </source>
</evidence>
<evidence type="ECO:0000256" key="6">
    <source>
        <dbReference type="ARBA" id="ARBA00022840"/>
    </source>
</evidence>
<accession>A0ABT1SAM3</accession>
<evidence type="ECO:0000256" key="4">
    <source>
        <dbReference type="ARBA" id="ARBA00022737"/>
    </source>
</evidence>
<dbReference type="Pfam" id="PF00005">
    <property type="entry name" value="ABC_tran"/>
    <property type="match status" value="2"/>
</dbReference>
<proteinExistence type="predicted"/>
<keyword evidence="6 10" id="KW-0067">ATP-binding</keyword>
<dbReference type="EMBL" id="JANGAC010000005">
    <property type="protein sequence ID" value="MCQ4923057.1"/>
    <property type="molecule type" value="Genomic_DNA"/>
</dbReference>
<keyword evidence="8" id="KW-0472">Membrane</keyword>
<evidence type="ECO:0000256" key="1">
    <source>
        <dbReference type="ARBA" id="ARBA00022448"/>
    </source>
</evidence>
<evidence type="ECO:0000256" key="8">
    <source>
        <dbReference type="ARBA" id="ARBA00023136"/>
    </source>
</evidence>
<evidence type="ECO:0000256" key="7">
    <source>
        <dbReference type="ARBA" id="ARBA00022967"/>
    </source>
</evidence>
<dbReference type="Proteomes" id="UP001524478">
    <property type="component" value="Unassembled WGS sequence"/>
</dbReference>
<keyword evidence="5" id="KW-0547">Nucleotide-binding</keyword>
<reference evidence="10 11" key="1">
    <citation type="submission" date="2022-06" db="EMBL/GenBank/DDBJ databases">
        <title>Isolation of gut microbiota from human fecal samples.</title>
        <authorList>
            <person name="Pamer E.G."/>
            <person name="Barat B."/>
            <person name="Waligurski E."/>
            <person name="Medina S."/>
            <person name="Paddock L."/>
            <person name="Mostad J."/>
        </authorList>
    </citation>
    <scope>NUCLEOTIDE SEQUENCE [LARGE SCALE GENOMIC DNA]</scope>
    <source>
        <strain evidence="10 11">DFI.7.95</strain>
    </source>
</reference>
<dbReference type="SUPFAM" id="SSF52540">
    <property type="entry name" value="P-loop containing nucleoside triphosphate hydrolases"/>
    <property type="match status" value="2"/>
</dbReference>
<dbReference type="CDD" id="cd03215">
    <property type="entry name" value="ABC_Carb_Monos_II"/>
    <property type="match status" value="1"/>
</dbReference>
<comment type="caution">
    <text evidence="10">The sequence shown here is derived from an EMBL/GenBank/DDBJ whole genome shotgun (WGS) entry which is preliminary data.</text>
</comment>
<keyword evidence="7" id="KW-1278">Translocase</keyword>
<keyword evidence="1" id="KW-0813">Transport</keyword>
<dbReference type="SMART" id="SM00382">
    <property type="entry name" value="AAA"/>
    <property type="match status" value="2"/>
</dbReference>
<dbReference type="PROSITE" id="PS50893">
    <property type="entry name" value="ABC_TRANSPORTER_2"/>
    <property type="match status" value="2"/>
</dbReference>
<keyword evidence="11" id="KW-1185">Reference proteome</keyword>
<feature type="domain" description="ABC transporter" evidence="9">
    <location>
        <begin position="252"/>
        <end position="496"/>
    </location>
</feature>
<dbReference type="InterPro" id="IPR003439">
    <property type="entry name" value="ABC_transporter-like_ATP-bd"/>
</dbReference>
<dbReference type="InterPro" id="IPR017871">
    <property type="entry name" value="ABC_transporter-like_CS"/>
</dbReference>
<organism evidence="10 11">
    <name type="scientific">Tissierella carlieri</name>
    <dbReference type="NCBI Taxonomy" id="689904"/>
    <lineage>
        <taxon>Bacteria</taxon>
        <taxon>Bacillati</taxon>
        <taxon>Bacillota</taxon>
        <taxon>Tissierellia</taxon>
        <taxon>Tissierellales</taxon>
        <taxon>Tissierellaceae</taxon>
        <taxon>Tissierella</taxon>
    </lineage>
</organism>
<sequence length="506" mass="56192">MGNILSAKNISKSFDGVHALKNINVEIEKGNIKCLAGENGCGKSTLVKILSGVYTPDKGSINIEDRSYSCLTPITAIEEGIQVIYQDLSLFLHMSVAENIAMNKMIYSKSKFINWKEIYRIAGEQIDKIGASLDLNAPIRNLSIANRQLVAICRALSLDAKVLFMDEPTTALTKKEVDRLLSIVLGLKQKGISVVFISHKLNEIFEVSDSITVIRDGEKVGDFTANELNPKSLSYYMTGREIGYSRYKKTYSKDDKILEVKSLTKKGMFEDINFTLKKGDILGITGLLGSGRTEIALSLFGLNPFDSGEIIIDNKSVNIDSPTTAMEYGIALLPEDRLTQGLFLESSAKFNIGATILDQLKNNFGVIDKNKQERISTEVVNNMNVNNKDIELHVKKLSGGNQQKIVFGKWMVTDPKVFILDTPTVGVDIGSKSEIYDKIQENANKGMGIILISDEIEEILANCNKVIIMHEGKIIKYLDEDDLDNDNVQDKIFEIINNPLGRLEDE</sequence>
<keyword evidence="4" id="KW-0677">Repeat</keyword>
<dbReference type="Gene3D" id="3.40.50.300">
    <property type="entry name" value="P-loop containing nucleotide triphosphate hydrolases"/>
    <property type="match status" value="2"/>
</dbReference>
<keyword evidence="2" id="KW-1003">Cell membrane</keyword>
<dbReference type="CDD" id="cd03216">
    <property type="entry name" value="ABC_Carb_Monos_I"/>
    <property type="match status" value="1"/>
</dbReference>
<dbReference type="GO" id="GO:0005524">
    <property type="term" value="F:ATP binding"/>
    <property type="evidence" value="ECO:0007669"/>
    <property type="project" value="UniProtKB-KW"/>
</dbReference>
<dbReference type="PANTHER" id="PTHR43790">
    <property type="entry name" value="CARBOHYDRATE TRANSPORT ATP-BINDING PROTEIN MG119-RELATED"/>
    <property type="match status" value="1"/>
</dbReference>
<dbReference type="RefSeq" id="WP_256311114.1">
    <property type="nucleotide sequence ID" value="NZ_JANGAC010000005.1"/>
</dbReference>
<dbReference type="InterPro" id="IPR027417">
    <property type="entry name" value="P-loop_NTPase"/>
</dbReference>
<feature type="domain" description="ABC transporter" evidence="9">
    <location>
        <begin position="5"/>
        <end position="241"/>
    </location>
</feature>
<protein>
    <submittedName>
        <fullName evidence="10">Sugar ABC transporter ATP-binding protein</fullName>
    </submittedName>
</protein>
<name>A0ABT1SAM3_9FIRM</name>
<evidence type="ECO:0000256" key="3">
    <source>
        <dbReference type="ARBA" id="ARBA00022597"/>
    </source>
</evidence>
<evidence type="ECO:0000256" key="5">
    <source>
        <dbReference type="ARBA" id="ARBA00022741"/>
    </source>
</evidence>
<dbReference type="PANTHER" id="PTHR43790:SF1">
    <property type="entry name" value="XYLOSE IMPORT ATP-BINDING PROTEIN XYLG"/>
    <property type="match status" value="1"/>
</dbReference>